<gene>
    <name evidence="1" type="ORF">SAMN04488040_2217</name>
</gene>
<sequence length="198" mass="21897">MTLAHLYDEFQEELETDGMNSPQLATTAEENLQAFENGYQSGWQDATTAHGAEQERVLAELTQNFQDMQFTYHEARSKLLVSLRPIATAMLEKLLPGVSREALRSNLIEQISEVLAQSTEDSIEINVAPESLSAVQGIVDNQKDLPFTIKENADLGSAQADLRSSGLERHIDIDDMCERITQTLSAFVEQSGSEASYG</sequence>
<keyword evidence="2" id="KW-1185">Reference proteome</keyword>
<protein>
    <submittedName>
        <fullName evidence="1">Flagellar assembly protein FliH</fullName>
    </submittedName>
</protein>
<reference evidence="2" key="1">
    <citation type="submission" date="2016-10" db="EMBL/GenBank/DDBJ databases">
        <authorList>
            <person name="Varghese N."/>
            <person name="Submissions S."/>
        </authorList>
    </citation>
    <scope>NUCLEOTIDE SEQUENCE [LARGE SCALE GENOMIC DNA]</scope>
    <source>
        <strain evidence="2">DSM 23422</strain>
    </source>
</reference>
<dbReference type="OrthoDB" id="7870971at2"/>
<name>A0A1I6TFE4_9RHOB</name>
<dbReference type="EMBL" id="FPAJ01000003">
    <property type="protein sequence ID" value="SFS87757.1"/>
    <property type="molecule type" value="Genomic_DNA"/>
</dbReference>
<organism evidence="1 2">
    <name type="scientific">Sulfitobacter marinus</name>
    <dbReference type="NCBI Taxonomy" id="394264"/>
    <lineage>
        <taxon>Bacteria</taxon>
        <taxon>Pseudomonadati</taxon>
        <taxon>Pseudomonadota</taxon>
        <taxon>Alphaproteobacteria</taxon>
        <taxon>Rhodobacterales</taxon>
        <taxon>Roseobacteraceae</taxon>
        <taxon>Sulfitobacter</taxon>
    </lineage>
</organism>
<evidence type="ECO:0000313" key="2">
    <source>
        <dbReference type="Proteomes" id="UP000199239"/>
    </source>
</evidence>
<dbReference type="STRING" id="394264.SAMN04488040_2217"/>
<keyword evidence="1" id="KW-0282">Flagellum</keyword>
<proteinExistence type="predicted"/>
<keyword evidence="1" id="KW-0969">Cilium</keyword>
<keyword evidence="1" id="KW-0966">Cell projection</keyword>
<evidence type="ECO:0000313" key="1">
    <source>
        <dbReference type="EMBL" id="SFS87757.1"/>
    </source>
</evidence>
<dbReference type="RefSeq" id="WP_093916414.1">
    <property type="nucleotide sequence ID" value="NZ_FPAJ01000003.1"/>
</dbReference>
<dbReference type="AlphaFoldDB" id="A0A1I6TFE4"/>
<accession>A0A1I6TFE4</accession>
<dbReference type="Proteomes" id="UP000199239">
    <property type="component" value="Unassembled WGS sequence"/>
</dbReference>